<evidence type="ECO:0000259" key="14">
    <source>
        <dbReference type="Pfam" id="PF17297"/>
    </source>
</evidence>
<dbReference type="AlphaFoldDB" id="A0A511YWF8"/>
<dbReference type="Gene3D" id="3.90.228.20">
    <property type="match status" value="1"/>
</dbReference>
<dbReference type="SUPFAM" id="SSF53795">
    <property type="entry name" value="PEP carboxykinase-like"/>
    <property type="match status" value="1"/>
</dbReference>
<evidence type="ECO:0000256" key="1">
    <source>
        <dbReference type="ARBA" id="ARBA00004742"/>
    </source>
</evidence>
<evidence type="ECO:0000259" key="13">
    <source>
        <dbReference type="Pfam" id="PF00821"/>
    </source>
</evidence>
<dbReference type="PANTHER" id="PTHR11561">
    <property type="entry name" value="PHOSPHOENOLPYRUVATE CARBOXYKINASE"/>
    <property type="match status" value="1"/>
</dbReference>
<dbReference type="HAMAP" id="MF_00452">
    <property type="entry name" value="PEPCK_GTP"/>
    <property type="match status" value="1"/>
</dbReference>
<feature type="binding site" evidence="11">
    <location>
        <position position="290"/>
    </location>
    <ligand>
        <name>substrate</name>
    </ligand>
</feature>
<dbReference type="Pfam" id="PF00821">
    <property type="entry name" value="PEPCK_GTP"/>
    <property type="match status" value="1"/>
</dbReference>
<feature type="binding site" evidence="11">
    <location>
        <position position="441"/>
    </location>
    <ligand>
        <name>GTP</name>
        <dbReference type="ChEBI" id="CHEBI:37565"/>
    </ligand>
</feature>
<feature type="binding site" evidence="11">
    <location>
        <begin position="239"/>
        <end position="241"/>
    </location>
    <ligand>
        <name>substrate</name>
    </ligand>
</feature>
<dbReference type="NCBIfam" id="NF003253">
    <property type="entry name" value="PRK04210.1"/>
    <property type="match status" value="1"/>
</dbReference>
<feature type="domain" description="Phosphoenolpyruvate carboxykinase C-terminal P-loop" evidence="13">
    <location>
        <begin position="264"/>
        <end position="623"/>
    </location>
</feature>
<reference evidence="15 16" key="1">
    <citation type="submission" date="2019-07" db="EMBL/GenBank/DDBJ databases">
        <title>Whole genome shotgun sequence of Actinotalea fermentans NBRC 105374.</title>
        <authorList>
            <person name="Hosoyama A."/>
            <person name="Uohara A."/>
            <person name="Ohji S."/>
            <person name="Ichikawa N."/>
        </authorList>
    </citation>
    <scope>NUCLEOTIDE SEQUENCE [LARGE SCALE GENOMIC DNA]</scope>
    <source>
        <strain evidence="15 16">NBRC 105374</strain>
    </source>
</reference>
<keyword evidence="5 11" id="KW-0479">Metal-binding</keyword>
<dbReference type="InterPro" id="IPR035077">
    <property type="entry name" value="PEP_carboxykinase_GTP_C"/>
</dbReference>
<feature type="binding site" evidence="11">
    <location>
        <position position="410"/>
    </location>
    <ligand>
        <name>GTP</name>
        <dbReference type="ChEBI" id="CHEBI:37565"/>
    </ligand>
</feature>
<keyword evidence="15" id="KW-0808">Transferase</keyword>
<evidence type="ECO:0000256" key="4">
    <source>
        <dbReference type="ARBA" id="ARBA00022432"/>
    </source>
</evidence>
<keyword evidence="10 11" id="KW-0456">Lyase</keyword>
<feature type="binding site" evidence="11">
    <location>
        <begin position="291"/>
        <end position="296"/>
    </location>
    <ligand>
        <name>GTP</name>
        <dbReference type="ChEBI" id="CHEBI:37565"/>
    </ligand>
</feature>
<evidence type="ECO:0000256" key="5">
    <source>
        <dbReference type="ARBA" id="ARBA00022723"/>
    </source>
</evidence>
<evidence type="ECO:0000256" key="10">
    <source>
        <dbReference type="ARBA" id="ARBA00023239"/>
    </source>
</evidence>
<comment type="caution">
    <text evidence="15">The sequence shown here is derived from an EMBL/GenBank/DDBJ whole genome shotgun (WGS) entry which is preliminary data.</text>
</comment>
<dbReference type="GO" id="GO:0006107">
    <property type="term" value="P:oxaloacetate metabolic process"/>
    <property type="evidence" value="ECO:0007669"/>
    <property type="project" value="TreeGrafter"/>
</dbReference>
<dbReference type="InterPro" id="IPR035078">
    <property type="entry name" value="PEP_carboxykinase_GTP_N"/>
</dbReference>
<proteinExistence type="inferred from homology"/>
<dbReference type="GO" id="GO:0005829">
    <property type="term" value="C:cytosol"/>
    <property type="evidence" value="ECO:0007669"/>
    <property type="project" value="TreeGrafter"/>
</dbReference>
<dbReference type="CDD" id="cd00819">
    <property type="entry name" value="PEPCK_GTP"/>
    <property type="match status" value="1"/>
</dbReference>
<feature type="binding site" evidence="11">
    <location>
        <begin position="408"/>
        <end position="410"/>
    </location>
    <ligand>
        <name>substrate</name>
    </ligand>
</feature>
<comment type="function">
    <text evidence="11">Catalyzes the conversion of oxaloacetate (OAA) to phosphoenolpyruvate (PEP), the rate-limiting step in the metabolic pathway that produces glucose from lactate and other precursors derived from the citric acid cycle.</text>
</comment>
<feature type="compositionally biased region" description="Low complexity" evidence="12">
    <location>
        <begin position="10"/>
        <end position="19"/>
    </location>
</feature>
<keyword evidence="7 11" id="KW-0210">Decarboxylase</keyword>
<dbReference type="PROSITE" id="PS00505">
    <property type="entry name" value="PEPCK_GTP"/>
    <property type="match status" value="1"/>
</dbReference>
<dbReference type="Gene3D" id="2.170.8.10">
    <property type="entry name" value="Phosphoenolpyruvate Carboxykinase, domain 2"/>
    <property type="match status" value="1"/>
</dbReference>
<keyword evidence="4 11" id="KW-0312">Gluconeogenesis</keyword>
<dbReference type="EC" id="4.1.1.32" evidence="11"/>
<dbReference type="Proteomes" id="UP000321484">
    <property type="component" value="Unassembled WGS sequence"/>
</dbReference>
<dbReference type="PIRSF" id="PIRSF001348">
    <property type="entry name" value="PEP_carboxykinase_GTP"/>
    <property type="match status" value="1"/>
</dbReference>
<protein>
    <recommendedName>
        <fullName evidence="11">Phosphoenolpyruvate carboxykinase [GTP]</fullName>
        <shortName evidence="11">PEP carboxykinase</shortName>
        <shortName evidence="11">PEPCK</shortName>
        <ecNumber evidence="11">4.1.1.32</ecNumber>
    </recommendedName>
    <alternativeName>
        <fullName evidence="11">GTP-dependent phosphoenolpyruvate carboxykinase</fullName>
        <shortName evidence="11">GTP-PEPCK</shortName>
    </alternativeName>
</protein>
<keyword evidence="16" id="KW-1185">Reference proteome</keyword>
<feature type="region of interest" description="Disordered" evidence="12">
    <location>
        <begin position="1"/>
        <end position="28"/>
    </location>
</feature>
<organism evidence="15 16">
    <name type="scientific">Actinotalea fermentans</name>
    <dbReference type="NCBI Taxonomy" id="43671"/>
    <lineage>
        <taxon>Bacteria</taxon>
        <taxon>Bacillati</taxon>
        <taxon>Actinomycetota</taxon>
        <taxon>Actinomycetes</taxon>
        <taxon>Micrococcales</taxon>
        <taxon>Cellulomonadaceae</taxon>
        <taxon>Actinotalea</taxon>
    </lineage>
</organism>
<dbReference type="GO" id="GO:0004613">
    <property type="term" value="F:phosphoenolpyruvate carboxykinase (GTP) activity"/>
    <property type="evidence" value="ECO:0007669"/>
    <property type="project" value="UniProtKB-UniRule"/>
</dbReference>
<dbReference type="InterPro" id="IPR018091">
    <property type="entry name" value="PEP_carboxykin_GTP_CS"/>
</dbReference>
<comment type="pathway">
    <text evidence="1 11">Carbohydrate biosynthesis; gluconeogenesis.</text>
</comment>
<dbReference type="FunFam" id="3.40.449.10:FF:000005">
    <property type="entry name" value="Phosphoenolpyruvate carboxykinase [GTP]"/>
    <property type="match status" value="1"/>
</dbReference>
<dbReference type="RefSeq" id="WP_146819296.1">
    <property type="nucleotide sequence ID" value="NZ_BJYK01000002.1"/>
</dbReference>
<evidence type="ECO:0000256" key="7">
    <source>
        <dbReference type="ARBA" id="ARBA00022793"/>
    </source>
</evidence>
<dbReference type="Gene3D" id="3.40.449.10">
    <property type="entry name" value="Phosphoenolpyruvate Carboxykinase, domain 1"/>
    <property type="match status" value="1"/>
</dbReference>
<feature type="domain" description="Phosphoenolpyruvate carboxykinase GTP-utilising N-terminal" evidence="14">
    <location>
        <begin position="37"/>
        <end position="260"/>
    </location>
</feature>
<dbReference type="PANTHER" id="PTHR11561:SF0">
    <property type="entry name" value="PHOSPHOENOLPYRUVATE CARBOXYKINASE [GTP]-RELATED"/>
    <property type="match status" value="1"/>
</dbReference>
<comment type="subcellular location">
    <subcellularLocation>
        <location evidence="11">Cytoplasm</location>
    </subcellularLocation>
</comment>
<feature type="binding site" evidence="11">
    <location>
        <position position="248"/>
    </location>
    <ligand>
        <name>Mn(2+)</name>
        <dbReference type="ChEBI" id="CHEBI:29035"/>
    </ligand>
</feature>
<gene>
    <name evidence="11 15" type="primary">pckG</name>
    <name evidence="15" type="ORF">AFE02nite_12850</name>
</gene>
<keyword evidence="15" id="KW-0418">Kinase</keyword>
<comment type="catalytic activity">
    <reaction evidence="11">
        <text>oxaloacetate + GTP = phosphoenolpyruvate + GDP + CO2</text>
        <dbReference type="Rhea" id="RHEA:10388"/>
        <dbReference type="ChEBI" id="CHEBI:16452"/>
        <dbReference type="ChEBI" id="CHEBI:16526"/>
        <dbReference type="ChEBI" id="CHEBI:37565"/>
        <dbReference type="ChEBI" id="CHEBI:58189"/>
        <dbReference type="ChEBI" id="CHEBI:58702"/>
        <dbReference type="EC" id="4.1.1.32"/>
    </reaction>
</comment>
<evidence type="ECO:0000256" key="2">
    <source>
        <dbReference type="ARBA" id="ARBA00005796"/>
    </source>
</evidence>
<dbReference type="OrthoDB" id="9758871at2"/>
<comment type="cofactor">
    <cofactor evidence="11">
        <name>Mn(2+)</name>
        <dbReference type="ChEBI" id="CHEBI:29035"/>
    </cofactor>
    <text evidence="11">Binds 1 Mn(2+) ion per subunit.</text>
</comment>
<dbReference type="GO" id="GO:0005525">
    <property type="term" value="F:GTP binding"/>
    <property type="evidence" value="ECO:0007669"/>
    <property type="project" value="UniProtKB-UniRule"/>
</dbReference>
<feature type="binding site" evidence="11">
    <location>
        <position position="96"/>
    </location>
    <ligand>
        <name>substrate</name>
    </ligand>
</feature>
<feature type="binding site" evidence="11">
    <location>
        <position position="315"/>
    </location>
    <ligand>
        <name>Mn(2+)</name>
        <dbReference type="ChEBI" id="CHEBI:29035"/>
    </ligand>
</feature>
<feature type="binding site" evidence="11">
    <location>
        <begin position="535"/>
        <end position="538"/>
    </location>
    <ligand>
        <name>GTP</name>
        <dbReference type="ChEBI" id="CHEBI:37565"/>
    </ligand>
</feature>
<name>A0A511YWF8_9CELL</name>
<accession>A0A511YWF8</accession>
<dbReference type="GO" id="GO:0042594">
    <property type="term" value="P:response to starvation"/>
    <property type="evidence" value="ECO:0007669"/>
    <property type="project" value="TreeGrafter"/>
</dbReference>
<keyword evidence="11" id="KW-0963">Cytoplasm</keyword>
<evidence type="ECO:0000256" key="3">
    <source>
        <dbReference type="ARBA" id="ARBA00011245"/>
    </source>
</evidence>
<comment type="subunit">
    <text evidence="3 11">Monomer.</text>
</comment>
<dbReference type="GO" id="GO:0071333">
    <property type="term" value="P:cellular response to glucose stimulus"/>
    <property type="evidence" value="ECO:0007669"/>
    <property type="project" value="TreeGrafter"/>
</dbReference>
<dbReference type="GO" id="GO:0046327">
    <property type="term" value="P:glycerol biosynthetic process from pyruvate"/>
    <property type="evidence" value="ECO:0007669"/>
    <property type="project" value="TreeGrafter"/>
</dbReference>
<dbReference type="GO" id="GO:0006094">
    <property type="term" value="P:gluconeogenesis"/>
    <property type="evidence" value="ECO:0007669"/>
    <property type="project" value="UniProtKB-UniRule"/>
</dbReference>
<dbReference type="Pfam" id="PF17297">
    <property type="entry name" value="PEPCK_N"/>
    <property type="match status" value="1"/>
</dbReference>
<evidence type="ECO:0000256" key="12">
    <source>
        <dbReference type="SAM" id="MobiDB-lite"/>
    </source>
</evidence>
<sequence>MTLLDRTETTTRTASDAAEGAGRSSGAPTRHERLVAWVSQVADLVEPDEVVWCDGSADEYARLCDLLVAQGTFVRLNPAKRPNSFLARSDPSDVARVESRTFICSERESDAGPTNNWREPAEMRAELAGAFRGSMRGRTMYVIPFSMGPVGSPLAQYGVQLTDSAYVVVNMHIMTRVGTAVLDQLGTDGDFVPAVHSVGYPLVDDEGAGRPDVPWPCNETKYIVQFPETREIWSYGSGYGGNALLGKKCFALRIATAIGRDEGWLAEHMLILRLTSPTGRVFHLAAAFPSACGKTNLAMIQPTLPGWTAETIGDDIAWMRPGGPGTDGRLRAINPEAGFFGVAPGTGEATNPTAVAMVRSDTIFTNVALTDDGDVWWEGLTDAPPEHLTDWLGQDWTPGCGRPAAHPNSRFTVRASQCPSIADTWEDPDGVPIDAIFFGGRRATNVPLVTQARSWAHGVFMGATISSEQTAAAEGTVGALRRDPFAMLPFCGYHMADHWAHWLAIGERLGDAAPALFCVNWFRKGAGGRFLWPGFRENSRVIDWALRRVAGEAEARETPVGLVPADGELALTGLDLPAEDLSALFAVDPAAWRQECDLTQEWFDVFGDRVPAELTAELEQTRARLG</sequence>
<dbReference type="GO" id="GO:0016301">
    <property type="term" value="F:kinase activity"/>
    <property type="evidence" value="ECO:0007669"/>
    <property type="project" value="UniProtKB-KW"/>
</dbReference>
<evidence type="ECO:0000256" key="11">
    <source>
        <dbReference type="HAMAP-Rule" id="MF_00452"/>
    </source>
</evidence>
<comment type="similarity">
    <text evidence="2 11">Belongs to the phosphoenolpyruvate carboxykinase [GTP] family.</text>
</comment>
<dbReference type="SUPFAM" id="SSF68923">
    <property type="entry name" value="PEP carboxykinase N-terminal domain"/>
    <property type="match status" value="1"/>
</dbReference>
<feature type="binding site" evidence="11">
    <location>
        <position position="268"/>
    </location>
    <ligand>
        <name>Mn(2+)</name>
        <dbReference type="ChEBI" id="CHEBI:29035"/>
    </ligand>
</feature>
<dbReference type="GO" id="GO:0033993">
    <property type="term" value="P:response to lipid"/>
    <property type="evidence" value="ECO:0007669"/>
    <property type="project" value="TreeGrafter"/>
</dbReference>
<evidence type="ECO:0000256" key="6">
    <source>
        <dbReference type="ARBA" id="ARBA00022741"/>
    </source>
</evidence>
<keyword evidence="6 11" id="KW-0547">Nucleotide-binding</keyword>
<evidence type="ECO:0000256" key="8">
    <source>
        <dbReference type="ARBA" id="ARBA00023134"/>
    </source>
</evidence>
<dbReference type="GO" id="GO:0019543">
    <property type="term" value="P:propionate catabolic process"/>
    <property type="evidence" value="ECO:0007669"/>
    <property type="project" value="TreeGrafter"/>
</dbReference>
<dbReference type="UniPathway" id="UPA00138"/>
<dbReference type="InterPro" id="IPR008210">
    <property type="entry name" value="PEP_carboxykinase_N"/>
</dbReference>
<dbReference type="EMBL" id="BJYK01000002">
    <property type="protein sequence ID" value="GEN79551.1"/>
    <property type="molecule type" value="Genomic_DNA"/>
</dbReference>
<keyword evidence="8 11" id="KW-0342">GTP-binding</keyword>
<keyword evidence="9 11" id="KW-0464">Manganese</keyword>
<feature type="active site" evidence="11">
    <location>
        <position position="292"/>
    </location>
</feature>
<dbReference type="GO" id="GO:0030145">
    <property type="term" value="F:manganese ion binding"/>
    <property type="evidence" value="ECO:0007669"/>
    <property type="project" value="UniProtKB-UniRule"/>
</dbReference>
<evidence type="ECO:0000313" key="15">
    <source>
        <dbReference type="EMBL" id="GEN79551.1"/>
    </source>
</evidence>
<dbReference type="InterPro" id="IPR013035">
    <property type="entry name" value="PEP_carboxykinase_C"/>
</dbReference>
<keyword evidence="15" id="KW-0670">Pyruvate</keyword>
<evidence type="ECO:0000313" key="16">
    <source>
        <dbReference type="Proteomes" id="UP000321484"/>
    </source>
</evidence>
<dbReference type="InterPro" id="IPR008209">
    <property type="entry name" value="PEP_carboxykinase_GTP"/>
</dbReference>
<evidence type="ECO:0000256" key="9">
    <source>
        <dbReference type="ARBA" id="ARBA00023211"/>
    </source>
</evidence>